<dbReference type="EMBL" id="JAWLKB010000011">
    <property type="protein sequence ID" value="MDV6269558.1"/>
    <property type="molecule type" value="Genomic_DNA"/>
</dbReference>
<sequence>MNSARFRPTRAGIINLWDYRDQEFSFADGRLVLRGPNGSGKTKALEVLFPFVFDGRIEPRRLNPFAGEERTMKSNLLYRGQDTAHSYVWMEFCRGSLDDPEAVTVGIGMRASRTNDKVTRWYFVADGRVGVDFSLIGADDRPLTKKQLAEQLGSDAITDRPLDYRTAIDARMFGLGVQRYDQLINLILTLRRPQLAKNLDPKGLSQALTDGLRPLDDQLVLEAARSFSDMEEVGRALEGLAAADGAAQTFIGVYTKYLRQQSRGEIEQVGARLAAVTKGVAAMDESAVAQLRSREARTAAEERFNAAEQALDHARANVEALQRSSAYEGKQQLDDLAQAVATLKLSTEQQADKSRKAQATLAQRGDEAEKATASVRRGAEALSRAEDELRVAAEDAGIVWTPLPDGSRSDQITAAVRGHAEERDGDVRVVRAALATVEKATTERTRAENSSRRGQELLESAKAAVLEGEAAVELARSECATGLRSWWTGHSERYAAAGADTSLFEALDGALSAVGDEDAPTLAAVLAEHTEAGIEALRERRRSAEAEISAARASVTALKAERKAVSAEHDDAPPAFHARTDSRKDLPGAPFWSLVRFAESVEPDVATGIESALQAANMLDGWVVPGEQLPDFVSEQFLTALPTKQRPKGRTLADVLEVEGNSDVPDAQVRGILASISLVENADTTTTAAVAIGVDGRFWQGVVHGRHVKTDAEYIGTTARARRRAARIAEIDVALDELATAIDTGTALVAQTNEQLAQLAAAAKELPKTGSILRALKAVAESAGALRTRSEATDSAQRELDAAIADLAAKEKQLRATASTHRTPHAGRELDSLAAAIRHFEKQGDVALRCRREYAKEVELERESIDRLDESRTNAEEFAEEAAIAEESLLQQVQRLETLRDTLGASAEQIDLDLAKARAKIEECKVDQRAARKAYDAAVLHIGTAEGAYNTAVETLRHTLTETRSDAEQLAPYARPDLLELLGITEPLSWPASSAAWMSPDQLVYRIQNEDRTDDAPHPPVLPEDVDKLYRALDAATSTVRVTDGARKATRTALTSALQEFDAQLAAAGQDYRLQWDAPDGLTVVRVQDEQGHSSIGEFATRIHEARGDQEQLLTESERRILEDALLTGLAQQIHERTVDARELIAQMGTEMRERHMSSGNTIGVHWVLADNLDDSSRAISKLLDRDASALGVDELATLRAHFATQIRTARAAHPERSYPEILSSALDYRQWRFFSFTLISGEGKEDRLTVARHSALSGGEQSVSLHLPLFAAAHVMLDSADPHAPRLLALDEAFAGVDDNGRSELLGLSVQFDLDLFMTGYDLWITYADVPGCAHYDLAHSTAEQAVSAALLVWSNGELLAEHDGTDLARALGSPLRRRVPTPAEGALDYA</sequence>
<dbReference type="InterPro" id="IPR027417">
    <property type="entry name" value="P-loop_NTPase"/>
</dbReference>
<name>A0ABU4BZY0_RHOGO</name>
<feature type="region of interest" description="Disordered" evidence="2">
    <location>
        <begin position="347"/>
        <end position="374"/>
    </location>
</feature>
<dbReference type="SUPFAM" id="SSF52540">
    <property type="entry name" value="P-loop containing nucleoside triphosphate hydrolases"/>
    <property type="match status" value="1"/>
</dbReference>
<dbReference type="Proteomes" id="UP001185927">
    <property type="component" value="Unassembled WGS sequence"/>
</dbReference>
<evidence type="ECO:0000313" key="3">
    <source>
        <dbReference type="EMBL" id="MDV6269558.1"/>
    </source>
</evidence>
<dbReference type="Pfam" id="PF13558">
    <property type="entry name" value="SbcC_Walker_B"/>
    <property type="match status" value="1"/>
</dbReference>
<dbReference type="NCBIfam" id="TIGR02680">
    <property type="entry name" value="TIGR02680 family protein"/>
    <property type="match status" value="1"/>
</dbReference>
<dbReference type="Gene3D" id="3.40.50.300">
    <property type="entry name" value="P-loop containing nucleotide triphosphate hydrolases"/>
    <property type="match status" value="1"/>
</dbReference>
<keyword evidence="1" id="KW-0175">Coiled coil</keyword>
<evidence type="ECO:0000256" key="1">
    <source>
        <dbReference type="SAM" id="Coils"/>
    </source>
</evidence>
<feature type="coiled-coil region" evidence="1">
    <location>
        <begin position="868"/>
        <end position="927"/>
    </location>
</feature>
<keyword evidence="4" id="KW-1185">Reference proteome</keyword>
<accession>A0ABU4BZY0</accession>
<dbReference type="InterPro" id="IPR013496">
    <property type="entry name" value="CHP02680"/>
</dbReference>
<evidence type="ECO:0000313" key="4">
    <source>
        <dbReference type="Proteomes" id="UP001185927"/>
    </source>
</evidence>
<feature type="coiled-coil region" evidence="1">
    <location>
        <begin position="527"/>
        <end position="561"/>
    </location>
</feature>
<organism evidence="3 4">
    <name type="scientific">Rhodococcus globerulus</name>
    <dbReference type="NCBI Taxonomy" id="33008"/>
    <lineage>
        <taxon>Bacteria</taxon>
        <taxon>Bacillati</taxon>
        <taxon>Actinomycetota</taxon>
        <taxon>Actinomycetes</taxon>
        <taxon>Mycobacteriales</taxon>
        <taxon>Nocardiaceae</taxon>
        <taxon>Rhodococcus</taxon>
    </lineage>
</organism>
<evidence type="ECO:0000256" key="2">
    <source>
        <dbReference type="SAM" id="MobiDB-lite"/>
    </source>
</evidence>
<comment type="caution">
    <text evidence="3">The sequence shown here is derived from an EMBL/GenBank/DDBJ whole genome shotgun (WGS) entry which is preliminary data.</text>
</comment>
<feature type="coiled-coil region" evidence="1">
    <location>
        <begin position="297"/>
        <end position="324"/>
    </location>
</feature>
<proteinExistence type="predicted"/>
<dbReference type="RefSeq" id="WP_317544128.1">
    <property type="nucleotide sequence ID" value="NZ_JAWLKB010000011.1"/>
</dbReference>
<gene>
    <name evidence="3" type="ORF">R3Q16_23345</name>
</gene>
<reference evidence="3 4" key="1">
    <citation type="submission" date="2023-10" db="EMBL/GenBank/DDBJ databases">
        <title>Development of a sustainable strategy for remediation of hydrocarbon-contaminated territories based on the waste exchange concept.</title>
        <authorList>
            <person name="Krivoruchko A."/>
        </authorList>
    </citation>
    <scope>NUCLEOTIDE SEQUENCE [LARGE SCALE GENOMIC DNA]</scope>
    <source>
        <strain evidence="3 4">IEGM 1203</strain>
    </source>
</reference>
<protein>
    <submittedName>
        <fullName evidence="3">TIGR02680 family protein</fullName>
    </submittedName>
</protein>